<keyword evidence="11" id="KW-1185">Reference proteome</keyword>
<dbReference type="InterPro" id="IPR050072">
    <property type="entry name" value="Peptidase_M20A"/>
</dbReference>
<evidence type="ECO:0000256" key="7">
    <source>
        <dbReference type="ARBA" id="ARBA00023285"/>
    </source>
</evidence>
<sequence>MESEVCAEIERTQDRLFDFLEELVAAKSLSGQEQPGQEVVLDRLRESDGDLEIDTWEPSASNLESHPGFTETVTYEEYGYEDRENVVATRPGSDPENGRSLTFSGHIDVVTPEPVADWSYDPWDATIEDGRMYGRGTMDMKGGIAAFVHAFEVLESLGVELEGDLLLQTTIEEEAGGVGGVLSVLERGYQPDAAIIPEPFQLPNVGIAGAGVSYFRITVPGKAAHTARKYRGVNAIGNATTIYRALEELDEERRERISYEPAVRKDPKAEGSVTNLSVSVAESGDWVSKVPGEAVLTGRIGWPPGERSEDVRQEVTDAVMSAAQDDPWLAEHEPEIEWFGWDADPHEIDTDEEIVQVATTHAERTTGGETSYVGGLGGLDERFYALYYDIPAISVGPRGRGGHGADEYVELESLVETAQTLALTAMEWCGTEN</sequence>
<evidence type="ECO:0000259" key="8">
    <source>
        <dbReference type="Pfam" id="PF07687"/>
    </source>
</evidence>
<dbReference type="SUPFAM" id="SSF53187">
    <property type="entry name" value="Zn-dependent exopeptidases"/>
    <property type="match status" value="1"/>
</dbReference>
<dbReference type="NCBIfam" id="TIGR01910">
    <property type="entry name" value="DapE-ArgE"/>
    <property type="match status" value="1"/>
</dbReference>
<dbReference type="KEGG" id="nmg:Nmag_3865"/>
<comment type="cofactor">
    <cofactor evidence="1">
        <name>Co(2+)</name>
        <dbReference type="ChEBI" id="CHEBI:48828"/>
    </cofactor>
</comment>
<evidence type="ECO:0000313" key="12">
    <source>
        <dbReference type="Proteomes" id="UP000011543"/>
    </source>
</evidence>
<keyword evidence="4" id="KW-0479">Metal-binding</keyword>
<protein>
    <submittedName>
        <fullName evidence="10">Acetylornithine deacetylase/succinyl-diaminopimelate desuccinylase</fullName>
    </submittedName>
    <submittedName>
        <fullName evidence="9">Peptidase M20 family protein</fullName>
    </submittedName>
</protein>
<dbReference type="RefSeq" id="WP_004214381.1">
    <property type="nucleotide sequence ID" value="NC_013923.1"/>
</dbReference>
<keyword evidence="5" id="KW-0378">Hydrolase</keyword>
<dbReference type="PATRIC" id="fig|547559.17.peg.770"/>
<evidence type="ECO:0000313" key="9">
    <source>
        <dbReference type="EMBL" id="ADD07406.1"/>
    </source>
</evidence>
<evidence type="ECO:0000313" key="11">
    <source>
        <dbReference type="Proteomes" id="UP000001879"/>
    </source>
</evidence>
<dbReference type="Proteomes" id="UP000011543">
    <property type="component" value="Unassembled WGS sequence"/>
</dbReference>
<dbReference type="EMBL" id="AOHS01000017">
    <property type="protein sequence ID" value="ELY32216.1"/>
    <property type="molecule type" value="Genomic_DNA"/>
</dbReference>
<reference evidence="9 11" key="2">
    <citation type="journal article" date="2012" name="BMC Genomics">
        <title>A comparative genomics perspective on the genetic content of the alkaliphilic haloarchaeon Natrialba magadii ATCC 43099T.</title>
        <authorList>
            <person name="Siddaramappa S."/>
            <person name="Challacombe J.F."/>
            <person name="Decastro R.E."/>
            <person name="Pfeiffer F."/>
            <person name="Sastre D.E."/>
            <person name="Gimenez M.I."/>
            <person name="Paggi R.A."/>
            <person name="Detter J.C."/>
            <person name="Davenport K.W."/>
            <person name="Goodwin L.A."/>
            <person name="Kyrpides N."/>
            <person name="Tapia R."/>
            <person name="Pitluck S."/>
            <person name="Lucas S."/>
            <person name="Woyke T."/>
            <person name="Maupin-Furlow J.A."/>
        </authorList>
    </citation>
    <scope>NUCLEOTIDE SEQUENCE [LARGE SCALE GENOMIC DNA]</scope>
    <source>
        <strain evidence="9">ATCC 43099</strain>
        <strain evidence="11">ATCC 43099 / DSM 3394 / CCM 3739 / CIP 104546 / IAM 13178 / JCM 8861 / NBRC 102185 / NCIMB 2190 / MS3</strain>
    </source>
</reference>
<evidence type="ECO:0000256" key="3">
    <source>
        <dbReference type="ARBA" id="ARBA00006247"/>
    </source>
</evidence>
<dbReference type="Gene3D" id="3.30.70.360">
    <property type="match status" value="1"/>
</dbReference>
<geneLocation type="plasmid" evidence="9 11">
    <name>pNMAG01</name>
</geneLocation>
<dbReference type="PANTHER" id="PTHR43808">
    <property type="entry name" value="ACETYLORNITHINE DEACETYLASE"/>
    <property type="match status" value="1"/>
</dbReference>
<dbReference type="GO" id="GO:0016787">
    <property type="term" value="F:hydrolase activity"/>
    <property type="evidence" value="ECO:0007669"/>
    <property type="project" value="UniProtKB-KW"/>
</dbReference>
<dbReference type="InterPro" id="IPR011650">
    <property type="entry name" value="Peptidase_M20_dimer"/>
</dbReference>
<dbReference type="InterPro" id="IPR010182">
    <property type="entry name" value="ArgE/DapE"/>
</dbReference>
<evidence type="ECO:0000313" key="10">
    <source>
        <dbReference type="EMBL" id="ELY32216.1"/>
    </source>
</evidence>
<dbReference type="AlphaFoldDB" id="D3T1E7"/>
<evidence type="ECO:0000256" key="1">
    <source>
        <dbReference type="ARBA" id="ARBA00001941"/>
    </source>
</evidence>
<accession>D3T1E7</accession>
<evidence type="ECO:0000256" key="6">
    <source>
        <dbReference type="ARBA" id="ARBA00022833"/>
    </source>
</evidence>
<dbReference type="Proteomes" id="UP000001879">
    <property type="component" value="Plasmid pNMAG01"/>
</dbReference>
<reference evidence="9" key="4">
    <citation type="submission" date="2016-09" db="EMBL/GenBank/DDBJ databases">
        <authorList>
            <person name="Pfeiffer F."/>
        </authorList>
    </citation>
    <scope>NUCLEOTIDE SEQUENCE</scope>
    <source>
        <strain evidence="9">ATCC 43099</strain>
        <plasmid evidence="9">pNMAG01</plasmid>
    </source>
</reference>
<dbReference type="Pfam" id="PF07687">
    <property type="entry name" value="M20_dimer"/>
    <property type="match status" value="1"/>
</dbReference>
<evidence type="ECO:0000256" key="4">
    <source>
        <dbReference type="ARBA" id="ARBA00022723"/>
    </source>
</evidence>
<dbReference type="PANTHER" id="PTHR43808:SF25">
    <property type="entry name" value="PEPTIDASE M20 DIMERISATION DOMAIN-CONTAINING PROTEIN"/>
    <property type="match status" value="1"/>
</dbReference>
<keyword evidence="6" id="KW-0862">Zinc</keyword>
<dbReference type="InterPro" id="IPR036264">
    <property type="entry name" value="Bact_exopeptidase_dim_dom"/>
</dbReference>
<comment type="cofactor">
    <cofactor evidence="2">
        <name>Zn(2+)</name>
        <dbReference type="ChEBI" id="CHEBI:29105"/>
    </cofactor>
</comment>
<keyword evidence="7" id="KW-0170">Cobalt</keyword>
<dbReference type="GO" id="GO:0046872">
    <property type="term" value="F:metal ion binding"/>
    <property type="evidence" value="ECO:0007669"/>
    <property type="project" value="UniProtKB-KW"/>
</dbReference>
<reference evidence="10 12" key="3">
    <citation type="journal article" date="2014" name="PLoS Genet.">
        <title>Phylogenetically driven sequencing of extremely halophilic archaea reveals strategies for static and dynamic osmo-response.</title>
        <authorList>
            <person name="Becker E.A."/>
            <person name="Seitzer P.M."/>
            <person name="Tritt A."/>
            <person name="Larsen D."/>
            <person name="Krusor M."/>
            <person name="Yao A.I."/>
            <person name="Wu D."/>
            <person name="Madern D."/>
            <person name="Eisen J.A."/>
            <person name="Darling A.E."/>
            <person name="Facciotti M.T."/>
        </authorList>
    </citation>
    <scope>NUCLEOTIDE SEQUENCE [LARGE SCALE GENOMIC DNA]</scope>
    <source>
        <strain evidence="12">ATCC 43099 / DSM 3394 / CCM 3739 / CIP 104546 / IAM 13178 / JCM 8861 / NBRC 102185 / NCIMB 2190 / MS3</strain>
        <strain evidence="10">MS-3</strain>
    </source>
</reference>
<dbReference type="SUPFAM" id="SSF55031">
    <property type="entry name" value="Bacterial exopeptidase dimerisation domain"/>
    <property type="match status" value="1"/>
</dbReference>
<dbReference type="Gene3D" id="3.40.630.10">
    <property type="entry name" value="Zn peptidases"/>
    <property type="match status" value="1"/>
</dbReference>
<feature type="domain" description="Peptidase M20 dimerisation" evidence="8">
    <location>
        <begin position="211"/>
        <end position="324"/>
    </location>
</feature>
<organism evidence="9 11">
    <name type="scientific">Natrialba magadii (strain ATCC 43099 / DSM 3394 / CCM 3739 / CIP 104546 / IAM 13178 / JCM 8861 / NBRC 102185 / NCIMB 2190 / MS3)</name>
    <name type="common">Natronobacterium magadii</name>
    <dbReference type="NCBI Taxonomy" id="547559"/>
    <lineage>
        <taxon>Archaea</taxon>
        <taxon>Methanobacteriati</taxon>
        <taxon>Methanobacteriota</taxon>
        <taxon>Stenosarchaea group</taxon>
        <taxon>Halobacteria</taxon>
        <taxon>Halobacteriales</taxon>
        <taxon>Natrialbaceae</taxon>
        <taxon>Natrialba</taxon>
    </lineage>
</organism>
<dbReference type="Pfam" id="PF01546">
    <property type="entry name" value="Peptidase_M20"/>
    <property type="match status" value="1"/>
</dbReference>
<comment type="similarity">
    <text evidence="3">Belongs to the peptidase M20A family.</text>
</comment>
<reference evidence="11" key="1">
    <citation type="submission" date="2010-02" db="EMBL/GenBank/DDBJ databases">
        <title>Complete sequence of plasmid 1 of Natrialba magadii ATCC 43099.</title>
        <authorList>
            <consortium name="US DOE Joint Genome Institute"/>
            <person name="Lucas S."/>
            <person name="Copeland A."/>
            <person name="Lapidus A."/>
            <person name="Cheng J.-F."/>
            <person name="Bruce D."/>
            <person name="Goodwin L."/>
            <person name="Pitluck S."/>
            <person name="Davenport K."/>
            <person name="Saunders E."/>
            <person name="Detter J.C."/>
            <person name="Han C."/>
            <person name="Tapia R."/>
            <person name="Land M."/>
            <person name="Hauser L."/>
            <person name="Kyrpides N."/>
            <person name="Mikhailova N."/>
            <person name="De Castro R.E."/>
            <person name="Maupin-Furlow J.A."/>
            <person name="Woyke T."/>
        </authorList>
    </citation>
    <scope>NUCLEOTIDE SEQUENCE [LARGE SCALE GENOMIC DNA]</scope>
    <source>
        <strain evidence="11">ATCC 43099 / DSM 3394 / CCM 3739 / CIP 104546 / IAM 13178 / JCM 8861 / NBRC 102185 / NCIMB 2190 / MS3</strain>
        <plasmid evidence="11">pNMAG01</plasmid>
    </source>
</reference>
<evidence type="ECO:0000256" key="2">
    <source>
        <dbReference type="ARBA" id="ARBA00001947"/>
    </source>
</evidence>
<keyword evidence="9" id="KW-0614">Plasmid</keyword>
<dbReference type="EMBL" id="CP001933">
    <property type="protein sequence ID" value="ADD07406.1"/>
    <property type="molecule type" value="Genomic_DNA"/>
</dbReference>
<dbReference type="InterPro" id="IPR002933">
    <property type="entry name" value="Peptidase_M20"/>
</dbReference>
<evidence type="ECO:0000256" key="5">
    <source>
        <dbReference type="ARBA" id="ARBA00022801"/>
    </source>
</evidence>
<proteinExistence type="inferred from homology"/>
<name>D3T1E7_NATMM</name>
<dbReference type="HOGENOM" id="CLU_021802_0_2_2"/>
<dbReference type="GeneID" id="8826735"/>
<dbReference type="OrthoDB" id="24854at2157"/>
<gene>
    <name evidence="9" type="ordered locus">Nmag_3865</name>
    <name evidence="10" type="ORF">C500_04039</name>
</gene>